<evidence type="ECO:0000313" key="4">
    <source>
        <dbReference type="Proteomes" id="UP001187192"/>
    </source>
</evidence>
<name>A0AA88EA65_FICCA</name>
<evidence type="ECO:0000256" key="1">
    <source>
        <dbReference type="SAM" id="Coils"/>
    </source>
</evidence>
<organism evidence="3 4">
    <name type="scientific">Ficus carica</name>
    <name type="common">Common fig</name>
    <dbReference type="NCBI Taxonomy" id="3494"/>
    <lineage>
        <taxon>Eukaryota</taxon>
        <taxon>Viridiplantae</taxon>
        <taxon>Streptophyta</taxon>
        <taxon>Embryophyta</taxon>
        <taxon>Tracheophyta</taxon>
        <taxon>Spermatophyta</taxon>
        <taxon>Magnoliopsida</taxon>
        <taxon>eudicotyledons</taxon>
        <taxon>Gunneridae</taxon>
        <taxon>Pentapetalae</taxon>
        <taxon>rosids</taxon>
        <taxon>fabids</taxon>
        <taxon>Rosales</taxon>
        <taxon>Moraceae</taxon>
        <taxon>Ficeae</taxon>
        <taxon>Ficus</taxon>
    </lineage>
</organism>
<feature type="region of interest" description="Disordered" evidence="2">
    <location>
        <begin position="1"/>
        <end position="79"/>
    </location>
</feature>
<proteinExistence type="predicted"/>
<comment type="caution">
    <text evidence="3">The sequence shown here is derived from an EMBL/GenBank/DDBJ whole genome shotgun (WGS) entry which is preliminary data.</text>
</comment>
<dbReference type="EMBL" id="BTGU01000780">
    <property type="protein sequence ID" value="GMN69160.1"/>
    <property type="molecule type" value="Genomic_DNA"/>
</dbReference>
<gene>
    <name evidence="3" type="ORF">TIFTF001_038211</name>
</gene>
<protein>
    <submittedName>
        <fullName evidence="3">Uncharacterized protein</fullName>
    </submittedName>
</protein>
<evidence type="ECO:0000313" key="3">
    <source>
        <dbReference type="EMBL" id="GMN69160.1"/>
    </source>
</evidence>
<reference evidence="3" key="1">
    <citation type="submission" date="2023-07" db="EMBL/GenBank/DDBJ databases">
        <title>draft genome sequence of fig (Ficus carica).</title>
        <authorList>
            <person name="Takahashi T."/>
            <person name="Nishimura K."/>
        </authorList>
    </citation>
    <scope>NUCLEOTIDE SEQUENCE</scope>
</reference>
<sequence length="239" mass="27178">MNVDFPNPKDLLAKKKAQKEATKAAAAEKATHASRTTEPSPMPVIESSLEPPTMPVQSPAKKRKADEKPKRKFRRKGRSWTSLLQNKSIGAGIMRQLLSDVDSEAINEGRIQSHLDELLWDGLKSNLRAMGLVYRATDKVVVQKKLVRELQEIDRERELQTVTQSSKEGMNMMKVMVDRFDEAQAKIKTLEESLKEKEADYSVLVARIVDAYERATLKARYDLRKEYKHGLLVDADVEE</sequence>
<dbReference type="AlphaFoldDB" id="A0AA88EA65"/>
<dbReference type="Proteomes" id="UP001187192">
    <property type="component" value="Unassembled WGS sequence"/>
</dbReference>
<evidence type="ECO:0000256" key="2">
    <source>
        <dbReference type="SAM" id="MobiDB-lite"/>
    </source>
</evidence>
<accession>A0AA88EA65</accession>
<keyword evidence="4" id="KW-1185">Reference proteome</keyword>
<keyword evidence="1" id="KW-0175">Coiled coil</keyword>
<feature type="coiled-coil region" evidence="1">
    <location>
        <begin position="173"/>
        <end position="207"/>
    </location>
</feature>